<dbReference type="Pfam" id="PF18818">
    <property type="entry name" value="MPTase-PolyVal"/>
    <property type="match status" value="1"/>
</dbReference>
<dbReference type="EMBL" id="SHMG01000006">
    <property type="protein sequence ID" value="TAA41574.1"/>
    <property type="molecule type" value="Genomic_DNA"/>
</dbReference>
<evidence type="ECO:0000259" key="2">
    <source>
        <dbReference type="Pfam" id="PF18818"/>
    </source>
</evidence>
<proteinExistence type="predicted"/>
<dbReference type="OrthoDB" id="9792687at2"/>
<comment type="caution">
    <text evidence="3">The sequence shown here is derived from an EMBL/GenBank/DDBJ whole genome shotgun (WGS) entry which is preliminary data.</text>
</comment>
<protein>
    <submittedName>
        <fullName evidence="3">DUF1738 domain-containing protein</fullName>
    </submittedName>
</protein>
<evidence type="ECO:0000259" key="1">
    <source>
        <dbReference type="Pfam" id="PF08401"/>
    </source>
</evidence>
<dbReference type="GO" id="GO:0003697">
    <property type="term" value="F:single-stranded DNA binding"/>
    <property type="evidence" value="ECO:0007669"/>
    <property type="project" value="InterPro"/>
</dbReference>
<dbReference type="AlphaFoldDB" id="A0A4Q8M500"/>
<feature type="domain" description="N-terminal" evidence="1">
    <location>
        <begin position="49"/>
        <end position="124"/>
    </location>
</feature>
<dbReference type="Proteomes" id="UP000294164">
    <property type="component" value="Unassembled WGS sequence"/>
</dbReference>
<name>A0A4Q8M500_9GAMM</name>
<organism evidence="3 4">
    <name type="scientific">Pseudoxanthomonas winnipegensis</name>
    <dbReference type="NCBI Taxonomy" id="2480810"/>
    <lineage>
        <taxon>Bacteria</taxon>
        <taxon>Pseudomonadati</taxon>
        <taxon>Pseudomonadota</taxon>
        <taxon>Gammaproteobacteria</taxon>
        <taxon>Lysobacterales</taxon>
        <taxon>Lysobacteraceae</taxon>
        <taxon>Pseudoxanthomonas</taxon>
    </lineage>
</organism>
<dbReference type="InterPro" id="IPR013610">
    <property type="entry name" value="ArdC_N"/>
</dbReference>
<sequence length="330" mass="37635">MNKTEDAKVKTANDFYKLLADEQRSILNYHTNAEDTPLYPIGGWPRGGSGHEFQGYSALQLMTASSTIGFTDPRWFTQSQLRRAGLYIKKGESAQVHVEKVYQDPETKEYKRVLTPMFNGDQIKGLPEAETKTEAPKERYKRIEAFIKSTGANIAFDPKNAPYYDRQADVINMADLTTYNKERGGPQEYYKDLMYAMVEWASHPSRGNTLQPADLGTQQDSAYRLRHQFALLALSARLGVGYEADNVSEWEQNFIKDQPHWRNLEDATNDAQKLLNVLNVPPRIYEPLPDKQQVNEVKPTFDPLMVVHVADKPSKKVAQKIKQGIQEMSQ</sequence>
<evidence type="ECO:0000313" key="3">
    <source>
        <dbReference type="EMBL" id="TAA41574.1"/>
    </source>
</evidence>
<gene>
    <name evidence="3" type="ORF">EA655_11580</name>
</gene>
<dbReference type="Pfam" id="PF08401">
    <property type="entry name" value="ArdcN"/>
    <property type="match status" value="1"/>
</dbReference>
<feature type="domain" description="Polyvalent protein metallopeptidase" evidence="2">
    <location>
        <begin position="142"/>
        <end position="250"/>
    </location>
</feature>
<dbReference type="RefSeq" id="WP_130534734.1">
    <property type="nucleotide sequence ID" value="NZ_SHMG01000006.1"/>
</dbReference>
<accession>A0A4Q8M500</accession>
<dbReference type="InterPro" id="IPR041459">
    <property type="entry name" value="MPTase-PolyVal"/>
</dbReference>
<reference evidence="3 4" key="1">
    <citation type="submission" date="2019-02" db="EMBL/GenBank/DDBJ databases">
        <title>WGS of Pseudoxanthomonas species novum from clinical isolates.</title>
        <authorList>
            <person name="Bernier A.-M."/>
            <person name="Bernard K."/>
            <person name="Vachon A."/>
        </authorList>
    </citation>
    <scope>NUCLEOTIDE SEQUENCE [LARGE SCALE GENOMIC DNA]</scope>
    <source>
        <strain evidence="3 4">NML130969</strain>
    </source>
</reference>
<evidence type="ECO:0000313" key="4">
    <source>
        <dbReference type="Proteomes" id="UP000294164"/>
    </source>
</evidence>